<dbReference type="KEGG" id="fek:C1H87_20240"/>
<organism evidence="2 3">
    <name type="scientific">Flavivirga eckloniae</name>
    <dbReference type="NCBI Taxonomy" id="1803846"/>
    <lineage>
        <taxon>Bacteria</taxon>
        <taxon>Pseudomonadati</taxon>
        <taxon>Bacteroidota</taxon>
        <taxon>Flavobacteriia</taxon>
        <taxon>Flavobacteriales</taxon>
        <taxon>Flavobacteriaceae</taxon>
        <taxon>Flavivirga</taxon>
    </lineage>
</organism>
<accession>A0A2K9PV21</accession>
<dbReference type="OrthoDB" id="1440179at2"/>
<evidence type="ECO:0000313" key="2">
    <source>
        <dbReference type="EMBL" id="AUP80911.1"/>
    </source>
</evidence>
<dbReference type="RefSeq" id="WP_102757555.1">
    <property type="nucleotide sequence ID" value="NZ_CP025791.1"/>
</dbReference>
<dbReference type="AlphaFoldDB" id="A0A2K9PV21"/>
<evidence type="ECO:0000256" key="1">
    <source>
        <dbReference type="SAM" id="Phobius"/>
    </source>
</evidence>
<protein>
    <submittedName>
        <fullName evidence="2">Uncharacterized protein</fullName>
    </submittedName>
</protein>
<reference evidence="2 3" key="1">
    <citation type="submission" date="2018-01" db="EMBL/GenBank/DDBJ databases">
        <title>Complete genome sequence of Flavivirga eckloniae ECD14 isolated from seaweed Ecklonia cava.</title>
        <authorList>
            <person name="Lee J.H."/>
            <person name="Baik K.S."/>
            <person name="Seong C.N."/>
        </authorList>
    </citation>
    <scope>NUCLEOTIDE SEQUENCE [LARGE SCALE GENOMIC DNA]</scope>
    <source>
        <strain evidence="2 3">ECD14</strain>
    </source>
</reference>
<feature type="transmembrane region" description="Helical" evidence="1">
    <location>
        <begin position="6"/>
        <end position="23"/>
    </location>
</feature>
<dbReference type="EMBL" id="CP025791">
    <property type="protein sequence ID" value="AUP80911.1"/>
    <property type="molecule type" value="Genomic_DNA"/>
</dbReference>
<evidence type="ECO:0000313" key="3">
    <source>
        <dbReference type="Proteomes" id="UP000235826"/>
    </source>
</evidence>
<keyword evidence="1" id="KW-1133">Transmembrane helix</keyword>
<keyword evidence="1" id="KW-0472">Membrane</keyword>
<keyword evidence="3" id="KW-1185">Reference proteome</keyword>
<proteinExistence type="predicted"/>
<feature type="transmembrane region" description="Helical" evidence="1">
    <location>
        <begin position="68"/>
        <end position="85"/>
    </location>
</feature>
<sequence length="183" mass="21611">MAKSETKLLIGIGILILLIDIFLMKYWVSTIKPDPFMSIGLKSYRPRIIGLNVLIGIIVFFFKKRLSILFFVNSIVCYWIFSFFWNNWMENHPYSQTNYHFKIENRNLRLDISENPNTYGIYELNPNPTDSLKIIEMGMNEKKGDSILLIGWENGETYEMFFYNNKLIGFPENPNEIELNKVE</sequence>
<dbReference type="Proteomes" id="UP000235826">
    <property type="component" value="Chromosome"/>
</dbReference>
<keyword evidence="1" id="KW-0812">Transmembrane</keyword>
<gene>
    <name evidence="2" type="ORF">C1H87_20240</name>
</gene>
<feature type="transmembrane region" description="Helical" evidence="1">
    <location>
        <begin position="44"/>
        <end position="62"/>
    </location>
</feature>
<name>A0A2K9PV21_9FLAO</name>